<keyword evidence="4 6" id="KW-0653">Protein transport</keyword>
<keyword evidence="9" id="KW-1185">Reference proteome</keyword>
<dbReference type="AlphaFoldDB" id="A0A261Y3A6"/>
<evidence type="ECO:0000256" key="4">
    <source>
        <dbReference type="ARBA" id="ARBA00022927"/>
    </source>
</evidence>
<dbReference type="GO" id="GO:0006886">
    <property type="term" value="P:intracellular protein transport"/>
    <property type="evidence" value="ECO:0007669"/>
    <property type="project" value="UniProtKB-UniRule"/>
</dbReference>
<evidence type="ECO:0000256" key="5">
    <source>
        <dbReference type="ARBA" id="ARBA00023136"/>
    </source>
</evidence>
<keyword evidence="3 6" id="KW-0813">Transport</keyword>
<dbReference type="InterPro" id="IPR011012">
    <property type="entry name" value="Longin-like_dom_sf"/>
</dbReference>
<dbReference type="InterPro" id="IPR022775">
    <property type="entry name" value="AP_mu_sigma_su"/>
</dbReference>
<dbReference type="Proteomes" id="UP000242875">
    <property type="component" value="Unassembled WGS sequence"/>
</dbReference>
<evidence type="ECO:0000256" key="6">
    <source>
        <dbReference type="PIRNR" id="PIRNR015588"/>
    </source>
</evidence>
<comment type="subcellular location">
    <subcellularLocation>
        <location evidence="1">Endomembrane system</location>
    </subcellularLocation>
</comment>
<evidence type="ECO:0000313" key="9">
    <source>
        <dbReference type="Proteomes" id="UP000242875"/>
    </source>
</evidence>
<sequence>MLHFVLFLNKQLQTRFARYYDSHMDLEERPAFEQQLALLCARRKAQASFFLDYEDYRIAYRPYGGLYVIFGFDRHENEFGMLELIQNFMEVLNKHFDNVTELDVIFNHMRIHLILDEMILDGTIVETSQSRILAPVVAREHERASKREARVM</sequence>
<dbReference type="Gene3D" id="3.30.450.60">
    <property type="match status" value="1"/>
</dbReference>
<evidence type="ECO:0000256" key="1">
    <source>
        <dbReference type="ARBA" id="ARBA00004308"/>
    </source>
</evidence>
<evidence type="ECO:0000259" key="7">
    <source>
        <dbReference type="Pfam" id="PF01217"/>
    </source>
</evidence>
<comment type="similarity">
    <text evidence="2 6">Belongs to the adaptor complexes small subunit family.</text>
</comment>
<comment type="caution">
    <text evidence="8">The sequence shown here is derived from an EMBL/GenBank/DDBJ whole genome shotgun (WGS) entry which is preliminary data.</text>
</comment>
<dbReference type="PANTHER" id="PTHR11753">
    <property type="entry name" value="ADAPTOR COMPLEXES SMALL SUBUNIT FAMILY"/>
    <property type="match status" value="1"/>
</dbReference>
<gene>
    <name evidence="8" type="ORF">BZG36_01378</name>
</gene>
<name>A0A261Y3A6_9FUNG</name>
<evidence type="ECO:0000313" key="8">
    <source>
        <dbReference type="EMBL" id="OZJ05085.1"/>
    </source>
</evidence>
<dbReference type="GO" id="GO:0012505">
    <property type="term" value="C:endomembrane system"/>
    <property type="evidence" value="ECO:0007669"/>
    <property type="project" value="UniProtKB-SubCell"/>
</dbReference>
<dbReference type="SUPFAM" id="SSF64356">
    <property type="entry name" value="SNARE-like"/>
    <property type="match status" value="1"/>
</dbReference>
<dbReference type="PIRSF" id="PIRSF015588">
    <property type="entry name" value="AP_complex_sigma"/>
    <property type="match status" value="1"/>
</dbReference>
<dbReference type="EMBL" id="MVBO01000022">
    <property type="protein sequence ID" value="OZJ05085.1"/>
    <property type="molecule type" value="Genomic_DNA"/>
</dbReference>
<protein>
    <recommendedName>
        <fullName evidence="6">AP complex subunit sigma</fullName>
    </recommendedName>
</protein>
<accession>A0A261Y3A6</accession>
<organism evidence="8 9">
    <name type="scientific">Bifiguratus adelaidae</name>
    <dbReference type="NCBI Taxonomy" id="1938954"/>
    <lineage>
        <taxon>Eukaryota</taxon>
        <taxon>Fungi</taxon>
        <taxon>Fungi incertae sedis</taxon>
        <taxon>Mucoromycota</taxon>
        <taxon>Mucoromycotina</taxon>
        <taxon>Endogonomycetes</taxon>
        <taxon>Endogonales</taxon>
        <taxon>Endogonales incertae sedis</taxon>
        <taxon>Bifiguratus</taxon>
    </lineage>
</organism>
<reference evidence="8 9" key="1">
    <citation type="journal article" date="2017" name="Mycologia">
        <title>Bifiguratus adelaidae, gen. et sp. nov., a new member of Mucoromycotina in endophytic and soil-dwelling habitats.</title>
        <authorList>
            <person name="Torres-Cruz T.J."/>
            <person name="Billingsley Tobias T.L."/>
            <person name="Almatruk M."/>
            <person name="Hesse C."/>
            <person name="Kuske C.R."/>
            <person name="Desiro A."/>
            <person name="Benucci G.M."/>
            <person name="Bonito G."/>
            <person name="Stajich J.E."/>
            <person name="Dunlap C."/>
            <person name="Arnold A.E."/>
            <person name="Porras-Alfaro A."/>
        </authorList>
    </citation>
    <scope>NUCLEOTIDE SEQUENCE [LARGE SCALE GENOMIC DNA]</scope>
    <source>
        <strain evidence="8 9">AZ0501</strain>
    </source>
</reference>
<dbReference type="Pfam" id="PF01217">
    <property type="entry name" value="Clat_adaptor_s"/>
    <property type="match status" value="1"/>
</dbReference>
<dbReference type="InterPro" id="IPR016635">
    <property type="entry name" value="AP_complex_ssu"/>
</dbReference>
<keyword evidence="5 6" id="KW-0472">Membrane</keyword>
<evidence type="ECO:0000256" key="2">
    <source>
        <dbReference type="ARBA" id="ARBA00006972"/>
    </source>
</evidence>
<dbReference type="OrthoDB" id="371463at2759"/>
<feature type="domain" description="AP complex mu/sigma subunit" evidence="7">
    <location>
        <begin position="1"/>
        <end position="140"/>
    </location>
</feature>
<evidence type="ECO:0000256" key="3">
    <source>
        <dbReference type="ARBA" id="ARBA00022448"/>
    </source>
</evidence>
<proteinExistence type="inferred from homology"/>